<dbReference type="AlphaFoldDB" id="A0AAV7LK59"/>
<name>A0AAV7LK59_PLEWA</name>
<dbReference type="Proteomes" id="UP001066276">
    <property type="component" value="Chromosome 11"/>
</dbReference>
<keyword evidence="3" id="KW-1185">Reference proteome</keyword>
<dbReference type="PANTHER" id="PTHR48195:SF1">
    <property type="entry name" value="RIKEN CDNA 2410002F23 GENE"/>
    <property type="match status" value="1"/>
</dbReference>
<feature type="compositionally biased region" description="Basic and acidic residues" evidence="1">
    <location>
        <begin position="539"/>
        <end position="550"/>
    </location>
</feature>
<dbReference type="PANTHER" id="PTHR48195">
    <property type="entry name" value="FRIEND VIRUS SUSCEPTIBILITY PROTEIN 1"/>
    <property type="match status" value="1"/>
</dbReference>
<dbReference type="GO" id="GO:0005794">
    <property type="term" value="C:Golgi apparatus"/>
    <property type="evidence" value="ECO:0007669"/>
    <property type="project" value="TreeGrafter"/>
</dbReference>
<feature type="compositionally biased region" description="Basic residues" evidence="1">
    <location>
        <begin position="497"/>
        <end position="507"/>
    </location>
</feature>
<proteinExistence type="predicted"/>
<reference evidence="2" key="1">
    <citation type="journal article" date="2022" name="bioRxiv">
        <title>Sequencing and chromosome-scale assembly of the giantPleurodeles waltlgenome.</title>
        <authorList>
            <person name="Brown T."/>
            <person name="Elewa A."/>
            <person name="Iarovenko S."/>
            <person name="Subramanian E."/>
            <person name="Araus A.J."/>
            <person name="Petzold A."/>
            <person name="Susuki M."/>
            <person name="Suzuki K.-i.T."/>
            <person name="Hayashi T."/>
            <person name="Toyoda A."/>
            <person name="Oliveira C."/>
            <person name="Osipova E."/>
            <person name="Leigh N.D."/>
            <person name="Simon A."/>
            <person name="Yun M.H."/>
        </authorList>
    </citation>
    <scope>NUCLEOTIDE SEQUENCE</scope>
    <source>
        <strain evidence="2">20211129_DDA</strain>
        <tissue evidence="2">Liver</tissue>
    </source>
</reference>
<dbReference type="EMBL" id="JANPWB010000015">
    <property type="protein sequence ID" value="KAJ1090899.1"/>
    <property type="molecule type" value="Genomic_DNA"/>
</dbReference>
<gene>
    <name evidence="2" type="ORF">NDU88_004027</name>
</gene>
<dbReference type="InterPro" id="IPR053270">
    <property type="entry name" value="Fv1_restriction_factor"/>
</dbReference>
<protein>
    <submittedName>
        <fullName evidence="2">Uncharacterized protein</fullName>
    </submittedName>
</protein>
<sequence length="550" mass="61554">MPLWGHKKSEAESGRQHGAEARSIPGWLATDPFSGVAGLLNRWAAPVLWEALDEKVTSLLVEDAVESVKLRGAKLELKAAGQVGWLFLSALRTVYRKTLTQDAEIRKLRDEVAALQERQLLMKETIESAVTRGDQMEARCTALAVRVAKQKSRPKAKIPSAVQVRALVRKENWDPYTWDGTVSDNDDDWNWEDEVEVRVAELGGVESGKGCVGEIEGERGSVMEVRPLVQNKSKGVNGGQIQNSRLVRDYTQIELLEITCMFRQMPAEPLFKWLVRLWDTGADGTYLSPTELLKMGSVTTHAMLGQWLQGAQGHQAFSLMGWLMGGVKQLYPTAIDVEEGWGPWHAISEANKQLREMGMRNAVYSQQFLGPDVEPVTAGIRAWLIRNAPPHMKGALLALLGPAQGRPVGDVVLLMAQLEGLDRQKSARAVGQDNKYKGGESTIKVTRRQMWIDLLNAGVKKDEIHGKPTPYLLNKWKALQRRQKEKEAFDENSPQHHPWKSLRRKKQNQGKIGRCLSQLYITTCPAMAGKSQTPYYEGQAKHRGSEQCKR</sequence>
<evidence type="ECO:0000256" key="1">
    <source>
        <dbReference type="SAM" id="MobiDB-lite"/>
    </source>
</evidence>
<comment type="caution">
    <text evidence="2">The sequence shown here is derived from an EMBL/GenBank/DDBJ whole genome shotgun (WGS) entry which is preliminary data.</text>
</comment>
<feature type="region of interest" description="Disordered" evidence="1">
    <location>
        <begin position="530"/>
        <end position="550"/>
    </location>
</feature>
<organism evidence="2 3">
    <name type="scientific">Pleurodeles waltl</name>
    <name type="common">Iberian ribbed newt</name>
    <dbReference type="NCBI Taxonomy" id="8319"/>
    <lineage>
        <taxon>Eukaryota</taxon>
        <taxon>Metazoa</taxon>
        <taxon>Chordata</taxon>
        <taxon>Craniata</taxon>
        <taxon>Vertebrata</taxon>
        <taxon>Euteleostomi</taxon>
        <taxon>Amphibia</taxon>
        <taxon>Batrachia</taxon>
        <taxon>Caudata</taxon>
        <taxon>Salamandroidea</taxon>
        <taxon>Salamandridae</taxon>
        <taxon>Pleurodelinae</taxon>
        <taxon>Pleurodeles</taxon>
    </lineage>
</organism>
<evidence type="ECO:0000313" key="2">
    <source>
        <dbReference type="EMBL" id="KAJ1090899.1"/>
    </source>
</evidence>
<accession>A0AAV7LK59</accession>
<dbReference type="GO" id="GO:0009615">
    <property type="term" value="P:response to virus"/>
    <property type="evidence" value="ECO:0007669"/>
    <property type="project" value="TreeGrafter"/>
</dbReference>
<evidence type="ECO:0000313" key="3">
    <source>
        <dbReference type="Proteomes" id="UP001066276"/>
    </source>
</evidence>
<feature type="region of interest" description="Disordered" evidence="1">
    <location>
        <begin position="484"/>
        <end position="507"/>
    </location>
</feature>